<comment type="caution">
    <text evidence="3">The sequence shown here is derived from an EMBL/GenBank/DDBJ whole genome shotgun (WGS) entry which is preliminary data.</text>
</comment>
<evidence type="ECO:0000313" key="4">
    <source>
        <dbReference type="Proteomes" id="UP001341840"/>
    </source>
</evidence>
<sequence>MEQASCRRKRCVNQSSGMKVMAAGRPNFSEGVRCRALIVCCTRFLIVSSPRNAIIGAKPVRSARLTIRFGFSIIGQIIIRHMAILILFAISRVKQAYKRARTDPNLSQPPLRLSQTPVEWWFEEDDEITAYDERLSRMEILPPKYIGDGVLPDEKYSEFWRLIDIQGLRPFLYTRGRYYQRFVAAASTTIFIRENEDEGEEFTLDFRLGDREFKFTLDALAAAWGLRNEGDTFKGGNHPLGTWNEFSKATAVRELRLEYATLGKYAVRMSTDHRLLLYVLSYVLLPRKSNHGTATEEDLLILWAIVNEKQIHWPYLMANRLFRYSQGRATSFLGLAHLWIGLFEIAPLDLSREEVVNPGSANIITSKNINQIRRNLVDQADATEGVGEEAAGDMPMPDTQPQPTVGTSSQVPTEMEVPSQDQSQVIEFMRNGFEGMRVTLSDMFTGLSDRIDGLEAHMTSQDADIRGLRDELRSLKGEDVTMDPMEQQGDAPAQD</sequence>
<accession>A0ABU6WTG4</accession>
<evidence type="ECO:0000256" key="2">
    <source>
        <dbReference type="SAM" id="Phobius"/>
    </source>
</evidence>
<keyword evidence="4" id="KW-1185">Reference proteome</keyword>
<dbReference type="EMBL" id="JASCZI010182859">
    <property type="protein sequence ID" value="MED6188721.1"/>
    <property type="molecule type" value="Genomic_DNA"/>
</dbReference>
<protein>
    <submittedName>
        <fullName evidence="3">Uncharacterized protein</fullName>
    </submittedName>
</protein>
<organism evidence="3 4">
    <name type="scientific">Stylosanthes scabra</name>
    <dbReference type="NCBI Taxonomy" id="79078"/>
    <lineage>
        <taxon>Eukaryota</taxon>
        <taxon>Viridiplantae</taxon>
        <taxon>Streptophyta</taxon>
        <taxon>Embryophyta</taxon>
        <taxon>Tracheophyta</taxon>
        <taxon>Spermatophyta</taxon>
        <taxon>Magnoliopsida</taxon>
        <taxon>eudicotyledons</taxon>
        <taxon>Gunneridae</taxon>
        <taxon>Pentapetalae</taxon>
        <taxon>rosids</taxon>
        <taxon>fabids</taxon>
        <taxon>Fabales</taxon>
        <taxon>Fabaceae</taxon>
        <taxon>Papilionoideae</taxon>
        <taxon>50 kb inversion clade</taxon>
        <taxon>dalbergioids sensu lato</taxon>
        <taxon>Dalbergieae</taxon>
        <taxon>Pterocarpus clade</taxon>
        <taxon>Stylosanthes</taxon>
    </lineage>
</organism>
<dbReference type="Proteomes" id="UP001341840">
    <property type="component" value="Unassembled WGS sequence"/>
</dbReference>
<evidence type="ECO:0000313" key="3">
    <source>
        <dbReference type="EMBL" id="MED6188721.1"/>
    </source>
</evidence>
<feature type="compositionally biased region" description="Polar residues" evidence="1">
    <location>
        <begin position="399"/>
        <end position="412"/>
    </location>
</feature>
<keyword evidence="2" id="KW-0812">Transmembrane</keyword>
<reference evidence="3 4" key="1">
    <citation type="journal article" date="2023" name="Plants (Basel)">
        <title>Bridging the Gap: Combining Genomics and Transcriptomics Approaches to Understand Stylosanthes scabra, an Orphan Legume from the Brazilian Caatinga.</title>
        <authorList>
            <person name="Ferreira-Neto J.R.C."/>
            <person name="da Silva M.D."/>
            <person name="Binneck E."/>
            <person name="de Melo N.F."/>
            <person name="da Silva R.H."/>
            <person name="de Melo A.L.T.M."/>
            <person name="Pandolfi V."/>
            <person name="Bustamante F.O."/>
            <person name="Brasileiro-Vidal A.C."/>
            <person name="Benko-Iseppon A.M."/>
        </authorList>
    </citation>
    <scope>NUCLEOTIDE SEQUENCE [LARGE SCALE GENOMIC DNA]</scope>
    <source>
        <tissue evidence="3">Leaves</tissue>
    </source>
</reference>
<feature type="region of interest" description="Disordered" evidence="1">
    <location>
        <begin position="476"/>
        <end position="495"/>
    </location>
</feature>
<feature type="region of interest" description="Disordered" evidence="1">
    <location>
        <begin position="385"/>
        <end position="421"/>
    </location>
</feature>
<name>A0ABU6WTG4_9FABA</name>
<keyword evidence="2" id="KW-0472">Membrane</keyword>
<evidence type="ECO:0000256" key="1">
    <source>
        <dbReference type="SAM" id="MobiDB-lite"/>
    </source>
</evidence>
<keyword evidence="2" id="KW-1133">Transmembrane helix</keyword>
<feature type="transmembrane region" description="Helical" evidence="2">
    <location>
        <begin position="69"/>
        <end position="90"/>
    </location>
</feature>
<proteinExistence type="predicted"/>
<gene>
    <name evidence="3" type="ORF">PIB30_088625</name>
</gene>